<dbReference type="InterPro" id="IPR013154">
    <property type="entry name" value="ADH-like_N"/>
</dbReference>
<feature type="domain" description="Alcohol dehydrogenase-like C-terminal" evidence="2">
    <location>
        <begin position="208"/>
        <end position="281"/>
    </location>
</feature>
<dbReference type="InterPro" id="IPR050129">
    <property type="entry name" value="Zn_alcohol_dh"/>
</dbReference>
<keyword evidence="5" id="KW-1185">Reference proteome</keyword>
<feature type="domain" description="Alcohol dehydrogenase-like N-terminal" evidence="3">
    <location>
        <begin position="31"/>
        <end position="117"/>
    </location>
</feature>
<dbReference type="PANTHER" id="PTHR43401">
    <property type="entry name" value="L-THREONINE 3-DEHYDROGENASE"/>
    <property type="match status" value="1"/>
</dbReference>
<evidence type="ECO:0000313" key="4">
    <source>
        <dbReference type="EMBL" id="TKI03364.1"/>
    </source>
</evidence>
<sequence>MKCVVSNGKGSLTFQANHPVVNPNNWPLWDVCFCGICKSDQHFVYQEGSKGLILGHEVVCRDDRGRYFVLNNEIACGRCEHCLEGETSHCRHLQELGVNRHGGYAEKIPAPRESLYRLTCRNKMIGVLAEPLACVFHALDRLARAVNLDGGKKVLIIGSGVSGKLLAHVLITHYPMLSLSLYDIAAESMQWASAFPSITRLTDIRDPAFPLVVECTGAPDGLAQGIAAVRNGGVLMLYGIQPEGTPLMITAEEILFREITVLPSRAGCSPDTFSRALAHLAAHQTFFDSMLGKVIPLEQLPGELRPGQALQGTRTVIKIGSSQSADA</sequence>
<dbReference type="RefSeq" id="WP_136992469.1">
    <property type="nucleotide sequence ID" value="NZ_SZPQ01000046.1"/>
</dbReference>
<accession>A0ABY2SFC7</accession>
<dbReference type="SUPFAM" id="SSF51735">
    <property type="entry name" value="NAD(P)-binding Rossmann-fold domains"/>
    <property type="match status" value="1"/>
</dbReference>
<name>A0ABY2SFC7_9HYPH</name>
<dbReference type="InterPro" id="IPR011032">
    <property type="entry name" value="GroES-like_sf"/>
</dbReference>
<protein>
    <submittedName>
        <fullName evidence="4">Theronine dehydrogenase</fullName>
    </submittedName>
</protein>
<evidence type="ECO:0000256" key="1">
    <source>
        <dbReference type="ARBA" id="ARBA00023002"/>
    </source>
</evidence>
<dbReference type="EMBL" id="SZPQ01000046">
    <property type="protein sequence ID" value="TKI03364.1"/>
    <property type="molecule type" value="Genomic_DNA"/>
</dbReference>
<dbReference type="PANTHER" id="PTHR43401:SF2">
    <property type="entry name" value="L-THREONINE 3-DEHYDROGENASE"/>
    <property type="match status" value="1"/>
</dbReference>
<dbReference type="Pfam" id="PF00107">
    <property type="entry name" value="ADH_zinc_N"/>
    <property type="match status" value="1"/>
</dbReference>
<dbReference type="SUPFAM" id="SSF50129">
    <property type="entry name" value="GroES-like"/>
    <property type="match status" value="1"/>
</dbReference>
<dbReference type="Gene3D" id="3.90.180.10">
    <property type="entry name" value="Medium-chain alcohol dehydrogenases, catalytic domain"/>
    <property type="match status" value="1"/>
</dbReference>
<dbReference type="InterPro" id="IPR036291">
    <property type="entry name" value="NAD(P)-bd_dom_sf"/>
</dbReference>
<evidence type="ECO:0000259" key="3">
    <source>
        <dbReference type="Pfam" id="PF08240"/>
    </source>
</evidence>
<evidence type="ECO:0000313" key="5">
    <source>
        <dbReference type="Proteomes" id="UP000305202"/>
    </source>
</evidence>
<dbReference type="Gene3D" id="3.40.50.720">
    <property type="entry name" value="NAD(P)-binding Rossmann-like Domain"/>
    <property type="match status" value="1"/>
</dbReference>
<keyword evidence="1" id="KW-0560">Oxidoreductase</keyword>
<proteinExistence type="predicted"/>
<comment type="caution">
    <text evidence="4">The sequence shown here is derived from an EMBL/GenBank/DDBJ whole genome shotgun (WGS) entry which is preliminary data.</text>
</comment>
<dbReference type="Proteomes" id="UP000305202">
    <property type="component" value="Unassembled WGS sequence"/>
</dbReference>
<reference evidence="4 5" key="1">
    <citation type="submission" date="2019-04" db="EMBL/GenBank/DDBJ databases">
        <authorList>
            <person name="Li M."/>
            <person name="Gao C."/>
        </authorList>
    </citation>
    <scope>NUCLEOTIDE SEQUENCE [LARGE SCALE GENOMIC DNA]</scope>
    <source>
        <strain evidence="4 5">BGMRC 2031</strain>
    </source>
</reference>
<evidence type="ECO:0000259" key="2">
    <source>
        <dbReference type="Pfam" id="PF00107"/>
    </source>
</evidence>
<organism evidence="4 5">
    <name type="scientific">Martelella alba</name>
    <dbReference type="NCBI Taxonomy" id="2590451"/>
    <lineage>
        <taxon>Bacteria</taxon>
        <taxon>Pseudomonadati</taxon>
        <taxon>Pseudomonadota</taxon>
        <taxon>Alphaproteobacteria</taxon>
        <taxon>Hyphomicrobiales</taxon>
        <taxon>Aurantimonadaceae</taxon>
        <taxon>Martelella</taxon>
    </lineage>
</organism>
<dbReference type="InterPro" id="IPR013149">
    <property type="entry name" value="ADH-like_C"/>
</dbReference>
<dbReference type="Pfam" id="PF08240">
    <property type="entry name" value="ADH_N"/>
    <property type="match status" value="1"/>
</dbReference>
<gene>
    <name evidence="4" type="ORF">FCN80_21900</name>
</gene>